<feature type="transmembrane region" description="Helical" evidence="1">
    <location>
        <begin position="229"/>
        <end position="248"/>
    </location>
</feature>
<reference evidence="2 3" key="1">
    <citation type="submission" date="2019-03" db="EMBL/GenBank/DDBJ databases">
        <title>Jiella endophytica sp. nov., a novel endophytic bacterium isolated from root of Ficus microcarpa Linn. f.</title>
        <authorList>
            <person name="Tuo L."/>
        </authorList>
    </citation>
    <scope>NUCLEOTIDE SEQUENCE [LARGE SCALE GENOMIC DNA]</scope>
    <source>
        <strain evidence="2 3">CBS5Q-3</strain>
    </source>
</reference>
<feature type="transmembrane region" description="Helical" evidence="1">
    <location>
        <begin position="254"/>
        <end position="275"/>
    </location>
</feature>
<gene>
    <name evidence="2" type="ORF">E3C22_11080</name>
</gene>
<protein>
    <recommendedName>
        <fullName evidence="4">DUF2232 domain-containing protein</fullName>
    </recommendedName>
</protein>
<feature type="transmembrane region" description="Helical" evidence="1">
    <location>
        <begin position="287"/>
        <end position="312"/>
    </location>
</feature>
<sequence>MTPSKLIIAAAAGAASALLFAGLVLQSGSAVTLALAAPIPIFIASLGWGSVAGLVAAIVSAVVVAAISGIVSGGVLLFVSMSLPAAIAGHLVGLARPDSGPGAGPENAAPAIGPARDAPPRLLWFPLERVLFAIALMAAVACIGLGWYLGYDVATLKPEIVEALRQGGNAAQMSDQEMDAVASLLLSLVPLVQPAVLTLTLCVSLYVAAWVTRISDRLPRPKDDLPTALHLPPLALFVFVSGMAGTFLPAPAEHLAMVICGAFGMAFTFVGLARMHARTRGRSNRGLLLFVTYAAIVILSFPLFVFTCIGVYDTVKRMRRPPPA</sequence>
<dbReference type="AlphaFoldDB" id="A0A4Y8RJ14"/>
<keyword evidence="3" id="KW-1185">Reference proteome</keyword>
<keyword evidence="1" id="KW-0472">Membrane</keyword>
<keyword evidence="1" id="KW-1133">Transmembrane helix</keyword>
<evidence type="ECO:0000256" key="1">
    <source>
        <dbReference type="SAM" id="Phobius"/>
    </source>
</evidence>
<feature type="transmembrane region" description="Helical" evidence="1">
    <location>
        <begin position="46"/>
        <end position="79"/>
    </location>
</feature>
<dbReference type="OrthoDB" id="8454704at2"/>
<feature type="transmembrane region" description="Helical" evidence="1">
    <location>
        <begin position="184"/>
        <end position="208"/>
    </location>
</feature>
<dbReference type="RefSeq" id="WP_134762084.1">
    <property type="nucleotide sequence ID" value="NZ_SOZD01000003.1"/>
</dbReference>
<dbReference type="Proteomes" id="UP000298179">
    <property type="component" value="Unassembled WGS sequence"/>
</dbReference>
<evidence type="ECO:0008006" key="4">
    <source>
        <dbReference type="Google" id="ProtNLM"/>
    </source>
</evidence>
<proteinExistence type="predicted"/>
<evidence type="ECO:0000313" key="3">
    <source>
        <dbReference type="Proteomes" id="UP000298179"/>
    </source>
</evidence>
<feature type="transmembrane region" description="Helical" evidence="1">
    <location>
        <begin position="130"/>
        <end position="149"/>
    </location>
</feature>
<comment type="caution">
    <text evidence="2">The sequence shown here is derived from an EMBL/GenBank/DDBJ whole genome shotgun (WGS) entry which is preliminary data.</text>
</comment>
<accession>A0A4Y8RJ14</accession>
<evidence type="ECO:0000313" key="2">
    <source>
        <dbReference type="EMBL" id="TFF22984.1"/>
    </source>
</evidence>
<keyword evidence="1" id="KW-0812">Transmembrane</keyword>
<name>A0A4Y8RJ14_9HYPH</name>
<dbReference type="EMBL" id="SOZD01000003">
    <property type="protein sequence ID" value="TFF22984.1"/>
    <property type="molecule type" value="Genomic_DNA"/>
</dbReference>
<organism evidence="2 3">
    <name type="scientific">Jiella endophytica</name>
    <dbReference type="NCBI Taxonomy" id="2558362"/>
    <lineage>
        <taxon>Bacteria</taxon>
        <taxon>Pseudomonadati</taxon>
        <taxon>Pseudomonadota</taxon>
        <taxon>Alphaproteobacteria</taxon>
        <taxon>Hyphomicrobiales</taxon>
        <taxon>Aurantimonadaceae</taxon>
        <taxon>Jiella</taxon>
    </lineage>
</organism>